<keyword evidence="1" id="KW-1133">Transmembrane helix</keyword>
<gene>
    <name evidence="2" type="ORF">SAMN05444412_103253</name>
</gene>
<protein>
    <submittedName>
        <fullName evidence="2">Uncharacterized protein</fullName>
    </submittedName>
</protein>
<dbReference type="EMBL" id="FNQC01000003">
    <property type="protein sequence ID" value="SDY88156.1"/>
    <property type="molecule type" value="Genomic_DNA"/>
</dbReference>
<accession>A0A1H3NGY7</accession>
<evidence type="ECO:0000256" key="1">
    <source>
        <dbReference type="SAM" id="Phobius"/>
    </source>
</evidence>
<dbReference type="Proteomes" id="UP000199663">
    <property type="component" value="Unassembled WGS sequence"/>
</dbReference>
<name>A0A1H3NGY7_9BACT</name>
<evidence type="ECO:0000313" key="2">
    <source>
        <dbReference type="EMBL" id="SDY88156.1"/>
    </source>
</evidence>
<feature type="transmembrane region" description="Helical" evidence="1">
    <location>
        <begin position="63"/>
        <end position="90"/>
    </location>
</feature>
<keyword evidence="1" id="KW-0812">Transmembrane</keyword>
<keyword evidence="3" id="KW-1185">Reference proteome</keyword>
<organism evidence="2 3">
    <name type="scientific">Rhodonellum ikkaensis</name>
    <dbReference type="NCBI Taxonomy" id="336829"/>
    <lineage>
        <taxon>Bacteria</taxon>
        <taxon>Pseudomonadati</taxon>
        <taxon>Bacteroidota</taxon>
        <taxon>Cytophagia</taxon>
        <taxon>Cytophagales</taxon>
        <taxon>Cytophagaceae</taxon>
        <taxon>Rhodonellum</taxon>
    </lineage>
</organism>
<comment type="caution">
    <text evidence="2">The sequence shown here is derived from an EMBL/GenBank/DDBJ whole genome shotgun (WGS) entry which is preliminary data.</text>
</comment>
<keyword evidence="1" id="KW-0472">Membrane</keyword>
<proteinExistence type="predicted"/>
<feature type="transmembrane region" description="Helical" evidence="1">
    <location>
        <begin position="34"/>
        <end position="51"/>
    </location>
</feature>
<sequence>MTLRLRTWFLEVILAAFFVLNSRRQFSDTIPALVLKPLSLTFVSALALRMNKFQLIIHHVFRFVWNMLFIISYPVLATFGILFVGVTYFFSALSKLLTRLSPNREEIVLQNSEWEPLSNSSVLLEGKIFKQIMFGPACYQIRRTDGIPSVLEDHYFGKKIKIMEEGFLLEKWNATESKDLPDFDICLYDPDQDKLTKLTTIKSFDWHLSQKEDDWLLLKWFDGTQGGEVKVTI</sequence>
<reference evidence="2 3" key="1">
    <citation type="submission" date="2016-10" db="EMBL/GenBank/DDBJ databases">
        <authorList>
            <person name="Varghese N."/>
            <person name="Submissions S."/>
        </authorList>
    </citation>
    <scope>NUCLEOTIDE SEQUENCE [LARGE SCALE GENOMIC DNA]</scope>
    <source>
        <strain evidence="2 3">DSM 17997</strain>
    </source>
</reference>
<evidence type="ECO:0000313" key="3">
    <source>
        <dbReference type="Proteomes" id="UP000199663"/>
    </source>
</evidence>